<dbReference type="AlphaFoldDB" id="A0A4Q9HWB2"/>
<evidence type="ECO:0000259" key="1">
    <source>
        <dbReference type="Pfam" id="PF00144"/>
    </source>
</evidence>
<evidence type="ECO:0000313" key="3">
    <source>
        <dbReference type="Proteomes" id="UP000292452"/>
    </source>
</evidence>
<name>A0A4Q9HWB2_STRKA</name>
<dbReference type="PANTHER" id="PTHR46825">
    <property type="entry name" value="D-ALANYL-D-ALANINE-CARBOXYPEPTIDASE/ENDOPEPTIDASE AMPH"/>
    <property type="match status" value="1"/>
</dbReference>
<dbReference type="Gene3D" id="3.40.710.10">
    <property type="entry name" value="DD-peptidase/beta-lactamase superfamily"/>
    <property type="match status" value="1"/>
</dbReference>
<protein>
    <submittedName>
        <fullName evidence="2">Class A beta-lactamase-related serine hydrolase</fullName>
    </submittedName>
</protein>
<evidence type="ECO:0000313" key="2">
    <source>
        <dbReference type="EMBL" id="TBO59528.1"/>
    </source>
</evidence>
<organism evidence="2 3">
    <name type="scientific">Streptomyces kasugaensis</name>
    <dbReference type="NCBI Taxonomy" id="1946"/>
    <lineage>
        <taxon>Bacteria</taxon>
        <taxon>Bacillati</taxon>
        <taxon>Actinomycetota</taxon>
        <taxon>Actinomycetes</taxon>
        <taxon>Kitasatosporales</taxon>
        <taxon>Streptomycetaceae</taxon>
        <taxon>Streptomyces</taxon>
    </lineage>
</organism>
<accession>A0A4Q9HWB2</accession>
<dbReference type="PANTHER" id="PTHR46825:SF7">
    <property type="entry name" value="D-ALANYL-D-ALANINE CARBOXYPEPTIDASE"/>
    <property type="match status" value="1"/>
</dbReference>
<gene>
    <name evidence="2" type="ORF">EYS09_11610</name>
</gene>
<reference evidence="2 3" key="1">
    <citation type="submission" date="2019-02" db="EMBL/GenBank/DDBJ databases">
        <title>Draft Genome Sequence of Streptomyces sp. AM-2504, identified by 16S rRNA comparative analysis as a Streptomyces Kasugaensis strain.</title>
        <authorList>
            <person name="Napolioni V."/>
            <person name="Giuliodori A.M."/>
            <person name="Spurio R."/>
            <person name="Fabbretti A."/>
        </authorList>
    </citation>
    <scope>NUCLEOTIDE SEQUENCE [LARGE SCALE GENOMIC DNA]</scope>
    <source>
        <strain evidence="2 3">AM-2504</strain>
    </source>
</reference>
<dbReference type="InterPro" id="IPR001466">
    <property type="entry name" value="Beta-lactam-related"/>
</dbReference>
<feature type="domain" description="Beta-lactamase-related" evidence="1">
    <location>
        <begin position="60"/>
        <end position="377"/>
    </location>
</feature>
<dbReference type="EMBL" id="SIXH01000077">
    <property type="protein sequence ID" value="TBO59528.1"/>
    <property type="molecule type" value="Genomic_DNA"/>
</dbReference>
<dbReference type="InterPro" id="IPR050491">
    <property type="entry name" value="AmpC-like"/>
</dbReference>
<dbReference type="Proteomes" id="UP000292452">
    <property type="component" value="Unassembled WGS sequence"/>
</dbReference>
<dbReference type="GO" id="GO:0016787">
    <property type="term" value="F:hydrolase activity"/>
    <property type="evidence" value="ECO:0007669"/>
    <property type="project" value="UniProtKB-KW"/>
</dbReference>
<dbReference type="PROSITE" id="PS51257">
    <property type="entry name" value="PROKAR_LIPOPROTEIN"/>
    <property type="match status" value="1"/>
</dbReference>
<dbReference type="Pfam" id="PF00144">
    <property type="entry name" value="Beta-lactamase"/>
    <property type="match status" value="1"/>
</dbReference>
<dbReference type="RefSeq" id="WP_131123132.1">
    <property type="nucleotide sequence ID" value="NZ_SIXH01000077.1"/>
</dbReference>
<comment type="caution">
    <text evidence="2">The sequence shown here is derived from an EMBL/GenBank/DDBJ whole genome shotgun (WGS) entry which is preliminary data.</text>
</comment>
<sequence length="432" mass="45405">MTLRSPRAASAGAARRRAIALTALAAALTLALTGCTGAPRRDRVPPAETGAPSAAAGRALDRLVADGAPGAASLSTRDGRIRASRFTTAGVADLRTGRPMERTDHFRAGSLTKTVVATVVLQLAAERKLSLDDTADRHLPRGVPGIGRGERGVLRQVTVRQLLDHTTGLFDYTADPRLARQLRGRGFRAHRYDHHTPAELLRIALSHRPTAAAGPRSHGPAGGRGAPFAYSNTNYLVLGLLIRGVTGHPYAEEIRRRVIGPVGLHDTSFPGTDPDLPEPHGRAYSRAGDRRVDVTALDPSRAGAAGEMVTTLGDLNRFFAALLGGALLPPRQMAQLRSERGTGGAYGLGLYATVLPCGVTVWGHNGDINGSYAQTAGTADGRHLVSYRVNTAPLAVPGHGTDVLTAEFCPPSRRTAGHRAAATRGRTARSGP</sequence>
<keyword evidence="3" id="KW-1185">Reference proteome</keyword>
<dbReference type="SUPFAM" id="SSF56601">
    <property type="entry name" value="beta-lactamase/transpeptidase-like"/>
    <property type="match status" value="1"/>
</dbReference>
<proteinExistence type="predicted"/>
<dbReference type="InterPro" id="IPR012338">
    <property type="entry name" value="Beta-lactam/transpept-like"/>
</dbReference>
<keyword evidence="2" id="KW-0378">Hydrolase</keyword>